<dbReference type="Gramene" id="OE9A112345T1">
    <property type="protein sequence ID" value="OE9A112345C1"/>
    <property type="gene ID" value="OE9A112345"/>
</dbReference>
<sequence>MTDNTEIEVRVDFDDDNYIEEEDDVEEPMEDEGAGEGDEDDDDELQEDISGDSTKEKTPGMDGNNIGNEHVEDEEKPSTPIKEDGKEKHAKLLSFPPHGSEIFIGGISREISEEDLRELCEPFGEILR</sequence>
<dbReference type="Pfam" id="PF00076">
    <property type="entry name" value="RRM_1"/>
    <property type="match status" value="1"/>
</dbReference>
<keyword evidence="5" id="KW-1185">Reference proteome</keyword>
<dbReference type="OrthoDB" id="3800936at2759"/>
<name>A0A8S0UY73_OLEEU</name>
<dbReference type="Proteomes" id="UP000594638">
    <property type="component" value="Unassembled WGS sequence"/>
</dbReference>
<gene>
    <name evidence="4" type="ORF">OLEA9_A112345</name>
</gene>
<dbReference type="EMBL" id="CACTIH010009087">
    <property type="protein sequence ID" value="CAA3023311.1"/>
    <property type="molecule type" value="Genomic_DNA"/>
</dbReference>
<evidence type="ECO:0000313" key="5">
    <source>
        <dbReference type="Proteomes" id="UP000594638"/>
    </source>
</evidence>
<reference evidence="4 5" key="1">
    <citation type="submission" date="2019-12" db="EMBL/GenBank/DDBJ databases">
        <authorList>
            <person name="Alioto T."/>
            <person name="Alioto T."/>
            <person name="Gomez Garrido J."/>
        </authorList>
    </citation>
    <scope>NUCLEOTIDE SEQUENCE [LARGE SCALE GENOMIC DNA]</scope>
</reference>
<dbReference type="InterPro" id="IPR000504">
    <property type="entry name" value="RRM_dom"/>
</dbReference>
<feature type="compositionally biased region" description="Acidic residues" evidence="2">
    <location>
        <begin position="13"/>
        <end position="50"/>
    </location>
</feature>
<dbReference type="InterPro" id="IPR035979">
    <property type="entry name" value="RBD_domain_sf"/>
</dbReference>
<dbReference type="Gene3D" id="3.30.70.330">
    <property type="match status" value="1"/>
</dbReference>
<feature type="domain" description="RRM" evidence="3">
    <location>
        <begin position="102"/>
        <end position="127"/>
    </location>
</feature>
<dbReference type="SUPFAM" id="SSF54928">
    <property type="entry name" value="RNA-binding domain, RBD"/>
    <property type="match status" value="1"/>
</dbReference>
<evidence type="ECO:0000313" key="4">
    <source>
        <dbReference type="EMBL" id="CAA3023311.1"/>
    </source>
</evidence>
<evidence type="ECO:0000259" key="3">
    <source>
        <dbReference type="Pfam" id="PF00076"/>
    </source>
</evidence>
<dbReference type="GO" id="GO:0003723">
    <property type="term" value="F:RNA binding"/>
    <property type="evidence" value="ECO:0007669"/>
    <property type="project" value="UniProtKB-KW"/>
</dbReference>
<protein>
    <submittedName>
        <fullName evidence="4">Heterogeneous nuclear ribonucleo Q-like isoform X1</fullName>
    </submittedName>
</protein>
<comment type="caution">
    <text evidence="4">The sequence shown here is derived from an EMBL/GenBank/DDBJ whole genome shotgun (WGS) entry which is preliminary data.</text>
</comment>
<proteinExistence type="predicted"/>
<accession>A0A8S0UY73</accession>
<evidence type="ECO:0000256" key="2">
    <source>
        <dbReference type="SAM" id="MobiDB-lite"/>
    </source>
</evidence>
<dbReference type="InterPro" id="IPR012677">
    <property type="entry name" value="Nucleotide-bd_a/b_plait_sf"/>
</dbReference>
<feature type="region of interest" description="Disordered" evidence="2">
    <location>
        <begin position="1"/>
        <end position="99"/>
    </location>
</feature>
<dbReference type="AlphaFoldDB" id="A0A8S0UY73"/>
<organism evidence="4 5">
    <name type="scientific">Olea europaea subsp. europaea</name>
    <dbReference type="NCBI Taxonomy" id="158383"/>
    <lineage>
        <taxon>Eukaryota</taxon>
        <taxon>Viridiplantae</taxon>
        <taxon>Streptophyta</taxon>
        <taxon>Embryophyta</taxon>
        <taxon>Tracheophyta</taxon>
        <taxon>Spermatophyta</taxon>
        <taxon>Magnoliopsida</taxon>
        <taxon>eudicotyledons</taxon>
        <taxon>Gunneridae</taxon>
        <taxon>Pentapetalae</taxon>
        <taxon>asterids</taxon>
        <taxon>lamiids</taxon>
        <taxon>Lamiales</taxon>
        <taxon>Oleaceae</taxon>
        <taxon>Oleeae</taxon>
        <taxon>Olea</taxon>
    </lineage>
</organism>
<dbReference type="PANTHER" id="PTHR21245">
    <property type="entry name" value="HETEROGENEOUS NUCLEAR RIBONUCLEOPROTEIN"/>
    <property type="match status" value="1"/>
</dbReference>
<keyword evidence="1" id="KW-0694">RNA-binding</keyword>
<evidence type="ECO:0000256" key="1">
    <source>
        <dbReference type="ARBA" id="ARBA00022884"/>
    </source>
</evidence>